<reference evidence="2" key="1">
    <citation type="submission" date="2016-06" db="EMBL/GenBank/DDBJ databases">
        <title>Parallel loss of symbiosis genes in relatives of nitrogen-fixing non-legume Parasponia.</title>
        <authorList>
            <person name="Van Velzen R."/>
            <person name="Holmer R."/>
            <person name="Bu F."/>
            <person name="Rutten L."/>
            <person name="Van Zeijl A."/>
            <person name="Liu W."/>
            <person name="Santuari L."/>
            <person name="Cao Q."/>
            <person name="Sharma T."/>
            <person name="Shen D."/>
            <person name="Roswanjaya Y."/>
            <person name="Wardhani T."/>
            <person name="Kalhor M.S."/>
            <person name="Jansen J."/>
            <person name="Van den Hoogen J."/>
            <person name="Gungor B."/>
            <person name="Hartog M."/>
            <person name="Hontelez J."/>
            <person name="Verver J."/>
            <person name="Yang W.-C."/>
            <person name="Schijlen E."/>
            <person name="Repin R."/>
            <person name="Schilthuizen M."/>
            <person name="Schranz E."/>
            <person name="Heidstra R."/>
            <person name="Miyata K."/>
            <person name="Fedorova E."/>
            <person name="Kohlen W."/>
            <person name="Bisseling T."/>
            <person name="Smit S."/>
            <person name="Geurts R."/>
        </authorList>
    </citation>
    <scope>NUCLEOTIDE SEQUENCE [LARGE SCALE GENOMIC DNA]</scope>
    <source>
        <strain evidence="2">cv. RG33-2</strain>
    </source>
</reference>
<proteinExistence type="predicted"/>
<dbReference type="STRING" id="63057.A0A2P5EQS8"/>
<dbReference type="Proteomes" id="UP000237000">
    <property type="component" value="Unassembled WGS sequence"/>
</dbReference>
<sequence>MKIINPKELCGLNGDLRLRKNLCFVFDSVENRLCLSARVGALVDFDSSGVQSQSFRQVGLPRPKVVYMGLVRHSSHKVSLGIWLTARSSSETLLVEEQKSIGKRVESIRLDDREKQNEIRIWPEKKQRYGYHD</sequence>
<dbReference type="AlphaFoldDB" id="A0A2P5EQS8"/>
<keyword evidence="2" id="KW-1185">Reference proteome</keyword>
<gene>
    <name evidence="1" type="ORF">TorRG33x02_162820</name>
</gene>
<accession>A0A2P5EQS8</accession>
<organism evidence="1 2">
    <name type="scientific">Trema orientale</name>
    <name type="common">Charcoal tree</name>
    <name type="synonym">Celtis orientalis</name>
    <dbReference type="NCBI Taxonomy" id="63057"/>
    <lineage>
        <taxon>Eukaryota</taxon>
        <taxon>Viridiplantae</taxon>
        <taxon>Streptophyta</taxon>
        <taxon>Embryophyta</taxon>
        <taxon>Tracheophyta</taxon>
        <taxon>Spermatophyta</taxon>
        <taxon>Magnoliopsida</taxon>
        <taxon>eudicotyledons</taxon>
        <taxon>Gunneridae</taxon>
        <taxon>Pentapetalae</taxon>
        <taxon>rosids</taxon>
        <taxon>fabids</taxon>
        <taxon>Rosales</taxon>
        <taxon>Cannabaceae</taxon>
        <taxon>Trema</taxon>
    </lineage>
</organism>
<dbReference type="OrthoDB" id="1268051at2759"/>
<protein>
    <submittedName>
        <fullName evidence="1">Uncharacterized protein</fullName>
    </submittedName>
</protein>
<evidence type="ECO:0000313" key="2">
    <source>
        <dbReference type="Proteomes" id="UP000237000"/>
    </source>
</evidence>
<dbReference type="InParanoid" id="A0A2P5EQS8"/>
<comment type="caution">
    <text evidence="1">The sequence shown here is derived from an EMBL/GenBank/DDBJ whole genome shotgun (WGS) entry which is preliminary data.</text>
</comment>
<dbReference type="EMBL" id="JXTC01000111">
    <property type="protein sequence ID" value="PON87903.1"/>
    <property type="molecule type" value="Genomic_DNA"/>
</dbReference>
<evidence type="ECO:0000313" key="1">
    <source>
        <dbReference type="EMBL" id="PON87903.1"/>
    </source>
</evidence>
<name>A0A2P5EQS8_TREOI</name>